<dbReference type="InterPro" id="IPR052162">
    <property type="entry name" value="Sensor_kinase/Photoreceptor"/>
</dbReference>
<dbReference type="Gene3D" id="3.30.450.20">
    <property type="entry name" value="PAS domain"/>
    <property type="match status" value="2"/>
</dbReference>
<dbReference type="InterPro" id="IPR003594">
    <property type="entry name" value="HATPase_dom"/>
</dbReference>
<evidence type="ECO:0000259" key="7">
    <source>
        <dbReference type="PROSITE" id="PS50112"/>
    </source>
</evidence>
<sequence length="537" mass="59757">MPFFESVDAGRRLTIALRALRSAQGDAGSGEHVQEHISAAIDALTELEQSAESRSDHLAFLWEHSPQICWIADGEERVVSISKSWHELTGRPDEEALGSGWQNFIHPEDADHYLAAARKARRTGGNYDVRFRGLRKDGRHRWLRTRGFTRQDETGRTVYTYGFTEDVEDQVNAEARLRRLVERSRLASLATNDLIYDLDVPSGTITWNDAIREYCGEPAQASLAWWGRAIHPDDRAHITESLDAFLASTCGDRWQAEYRLRRLDGAFSHVYERGYLVRGEDGVAARMIGAITDLTPRIEAEARVKQLQSELIHVSRLSAMGAMAATLAHELNQPLAAANNWIGVGRLLVQRAPEIADEAGEALEEARSSILRAGEIIRRIRSMLWRGNENREIHDLRDIVDESLRIALIGTSSSGIECRRELESAPVRVDRIQIEQVILNLVRNGIDAMADQPRRELLIAVVPHGTSAEVRVSDTGTGIDPDFEEKLFTPFETSKKAGLGVGLSISRTIVEAHGGKIRAIPNEGGGTTFAFTLPLAR</sequence>
<evidence type="ECO:0000313" key="9">
    <source>
        <dbReference type="EMBL" id="PSJ37103.1"/>
    </source>
</evidence>
<dbReference type="Gene3D" id="1.10.287.130">
    <property type="match status" value="1"/>
</dbReference>
<feature type="domain" description="PAS" evidence="7">
    <location>
        <begin position="54"/>
        <end position="124"/>
    </location>
</feature>
<gene>
    <name evidence="9" type="ORF">C7I55_23870</name>
</gene>
<dbReference type="InterPro" id="IPR003661">
    <property type="entry name" value="HisK_dim/P_dom"/>
</dbReference>
<dbReference type="Pfam" id="PF08447">
    <property type="entry name" value="PAS_3"/>
    <property type="match status" value="2"/>
</dbReference>
<dbReference type="InterPro" id="IPR035965">
    <property type="entry name" value="PAS-like_dom_sf"/>
</dbReference>
<dbReference type="InterPro" id="IPR000014">
    <property type="entry name" value="PAS"/>
</dbReference>
<comment type="caution">
    <text evidence="9">The sequence shown here is derived from an EMBL/GenBank/DDBJ whole genome shotgun (WGS) entry which is preliminary data.</text>
</comment>
<keyword evidence="10" id="KW-1185">Reference proteome</keyword>
<dbReference type="Pfam" id="PF02518">
    <property type="entry name" value="HATPase_c"/>
    <property type="match status" value="1"/>
</dbReference>
<protein>
    <recommendedName>
        <fullName evidence="2">histidine kinase</fullName>
        <ecNumber evidence="2">2.7.13.3</ecNumber>
    </recommendedName>
</protein>
<dbReference type="PROSITE" id="PS50112">
    <property type="entry name" value="PAS"/>
    <property type="match status" value="2"/>
</dbReference>
<evidence type="ECO:0000256" key="4">
    <source>
        <dbReference type="ARBA" id="ARBA00022679"/>
    </source>
</evidence>
<evidence type="ECO:0000259" key="8">
    <source>
        <dbReference type="PROSITE" id="PS50113"/>
    </source>
</evidence>
<evidence type="ECO:0000313" key="10">
    <source>
        <dbReference type="Proteomes" id="UP000241167"/>
    </source>
</evidence>
<organism evidence="9 10">
    <name type="scientific">Allosphingosinicella deserti</name>
    <dbReference type="NCBI Taxonomy" id="2116704"/>
    <lineage>
        <taxon>Bacteria</taxon>
        <taxon>Pseudomonadati</taxon>
        <taxon>Pseudomonadota</taxon>
        <taxon>Alphaproteobacteria</taxon>
        <taxon>Sphingomonadales</taxon>
        <taxon>Sphingomonadaceae</taxon>
        <taxon>Allosphingosinicella</taxon>
    </lineage>
</organism>
<dbReference type="InterPro" id="IPR004358">
    <property type="entry name" value="Sig_transdc_His_kin-like_C"/>
</dbReference>
<dbReference type="InterPro" id="IPR036097">
    <property type="entry name" value="HisK_dim/P_sf"/>
</dbReference>
<dbReference type="Gene3D" id="3.30.565.10">
    <property type="entry name" value="Histidine kinase-like ATPase, C-terminal domain"/>
    <property type="match status" value="1"/>
</dbReference>
<name>A0A2P7QGN4_9SPHN</name>
<comment type="catalytic activity">
    <reaction evidence="1">
        <text>ATP + protein L-histidine = ADP + protein N-phospho-L-histidine.</text>
        <dbReference type="EC" id="2.7.13.3"/>
    </reaction>
</comment>
<evidence type="ECO:0000256" key="5">
    <source>
        <dbReference type="ARBA" id="ARBA00022777"/>
    </source>
</evidence>
<dbReference type="Proteomes" id="UP000241167">
    <property type="component" value="Unassembled WGS sequence"/>
</dbReference>
<dbReference type="AlphaFoldDB" id="A0A2P7QGN4"/>
<dbReference type="EC" id="2.7.13.3" evidence="2"/>
<evidence type="ECO:0000259" key="6">
    <source>
        <dbReference type="PROSITE" id="PS50109"/>
    </source>
</evidence>
<dbReference type="SMART" id="SM00091">
    <property type="entry name" value="PAS"/>
    <property type="match status" value="2"/>
</dbReference>
<dbReference type="SMART" id="SM00086">
    <property type="entry name" value="PAC"/>
    <property type="match status" value="2"/>
</dbReference>
<dbReference type="PANTHER" id="PTHR43304:SF1">
    <property type="entry name" value="PAC DOMAIN-CONTAINING PROTEIN"/>
    <property type="match status" value="1"/>
</dbReference>
<proteinExistence type="predicted"/>
<dbReference type="SUPFAM" id="SSF55785">
    <property type="entry name" value="PYP-like sensor domain (PAS domain)"/>
    <property type="match status" value="2"/>
</dbReference>
<dbReference type="SUPFAM" id="SSF47384">
    <property type="entry name" value="Homodimeric domain of signal transducing histidine kinase"/>
    <property type="match status" value="1"/>
</dbReference>
<keyword evidence="4" id="KW-0808">Transferase</keyword>
<dbReference type="EMBL" id="PXYI01000010">
    <property type="protein sequence ID" value="PSJ37103.1"/>
    <property type="molecule type" value="Genomic_DNA"/>
</dbReference>
<dbReference type="InterPro" id="IPR000700">
    <property type="entry name" value="PAS-assoc_C"/>
</dbReference>
<dbReference type="InterPro" id="IPR005467">
    <property type="entry name" value="His_kinase_dom"/>
</dbReference>
<feature type="domain" description="Histidine kinase" evidence="6">
    <location>
        <begin position="326"/>
        <end position="537"/>
    </location>
</feature>
<dbReference type="PRINTS" id="PR00344">
    <property type="entry name" value="BCTRLSENSOR"/>
</dbReference>
<dbReference type="PANTHER" id="PTHR43304">
    <property type="entry name" value="PHYTOCHROME-LIKE PROTEIN CPH1"/>
    <property type="match status" value="1"/>
</dbReference>
<reference evidence="9 10" key="1">
    <citation type="submission" date="2018-03" db="EMBL/GenBank/DDBJ databases">
        <title>The draft genome of Sphingosinicella sp. GL-C-18.</title>
        <authorList>
            <person name="Liu L."/>
            <person name="Li L."/>
            <person name="Liang L."/>
            <person name="Zhang X."/>
            <person name="Wang T."/>
        </authorList>
    </citation>
    <scope>NUCLEOTIDE SEQUENCE [LARGE SCALE GENOMIC DNA]</scope>
    <source>
        <strain evidence="9 10">GL-C-18</strain>
    </source>
</reference>
<accession>A0A2P7QGN4</accession>
<feature type="domain" description="PAC" evidence="8">
    <location>
        <begin position="127"/>
        <end position="179"/>
    </location>
</feature>
<dbReference type="RefSeq" id="WP_106515544.1">
    <property type="nucleotide sequence ID" value="NZ_PXYI01000010.1"/>
</dbReference>
<dbReference type="PROSITE" id="PS50109">
    <property type="entry name" value="HIS_KIN"/>
    <property type="match status" value="1"/>
</dbReference>
<dbReference type="PROSITE" id="PS50113">
    <property type="entry name" value="PAC"/>
    <property type="match status" value="2"/>
</dbReference>
<feature type="domain" description="PAS" evidence="7">
    <location>
        <begin position="173"/>
        <end position="249"/>
    </location>
</feature>
<dbReference type="CDD" id="cd00082">
    <property type="entry name" value="HisKA"/>
    <property type="match status" value="1"/>
</dbReference>
<dbReference type="InterPro" id="IPR013655">
    <property type="entry name" value="PAS_fold_3"/>
</dbReference>
<keyword evidence="3" id="KW-0597">Phosphoprotein</keyword>
<dbReference type="Gene3D" id="6.10.250.2580">
    <property type="match status" value="1"/>
</dbReference>
<dbReference type="CDD" id="cd00130">
    <property type="entry name" value="PAS"/>
    <property type="match status" value="1"/>
</dbReference>
<keyword evidence="5" id="KW-0418">Kinase</keyword>
<dbReference type="InterPro" id="IPR001610">
    <property type="entry name" value="PAC"/>
</dbReference>
<dbReference type="SMART" id="SM00387">
    <property type="entry name" value="HATPase_c"/>
    <property type="match status" value="1"/>
</dbReference>
<dbReference type="InterPro" id="IPR036890">
    <property type="entry name" value="HATPase_C_sf"/>
</dbReference>
<dbReference type="GO" id="GO:0000155">
    <property type="term" value="F:phosphorelay sensor kinase activity"/>
    <property type="evidence" value="ECO:0007669"/>
    <property type="project" value="InterPro"/>
</dbReference>
<evidence type="ECO:0000256" key="1">
    <source>
        <dbReference type="ARBA" id="ARBA00000085"/>
    </source>
</evidence>
<dbReference type="OrthoDB" id="9789238at2"/>
<dbReference type="NCBIfam" id="TIGR00229">
    <property type="entry name" value="sensory_box"/>
    <property type="match status" value="1"/>
</dbReference>
<evidence type="ECO:0000256" key="3">
    <source>
        <dbReference type="ARBA" id="ARBA00022553"/>
    </source>
</evidence>
<dbReference type="SUPFAM" id="SSF55874">
    <property type="entry name" value="ATPase domain of HSP90 chaperone/DNA topoisomerase II/histidine kinase"/>
    <property type="match status" value="1"/>
</dbReference>
<feature type="domain" description="PAC" evidence="8">
    <location>
        <begin position="254"/>
        <end position="306"/>
    </location>
</feature>
<dbReference type="SMART" id="SM00388">
    <property type="entry name" value="HisKA"/>
    <property type="match status" value="1"/>
</dbReference>
<evidence type="ECO:0000256" key="2">
    <source>
        <dbReference type="ARBA" id="ARBA00012438"/>
    </source>
</evidence>